<dbReference type="SUPFAM" id="SSF55008">
    <property type="entry name" value="HMA, heavy metal-associated domain"/>
    <property type="match status" value="1"/>
</dbReference>
<protein>
    <recommendedName>
        <fullName evidence="3">HMA domain-containing protein</fullName>
    </recommendedName>
</protein>
<keyword evidence="2" id="KW-1185">Reference proteome</keyword>
<evidence type="ECO:0000313" key="1">
    <source>
        <dbReference type="EMBL" id="RAI25500.1"/>
    </source>
</evidence>
<accession>A0A327JGG7</accession>
<proteinExistence type="predicted"/>
<dbReference type="AlphaFoldDB" id="A0A327JGG7"/>
<evidence type="ECO:0000313" key="2">
    <source>
        <dbReference type="Proteomes" id="UP000249299"/>
    </source>
</evidence>
<organism evidence="1 2">
    <name type="scientific">Rhodobium orientis</name>
    <dbReference type="NCBI Taxonomy" id="34017"/>
    <lineage>
        <taxon>Bacteria</taxon>
        <taxon>Pseudomonadati</taxon>
        <taxon>Pseudomonadota</taxon>
        <taxon>Alphaproteobacteria</taxon>
        <taxon>Hyphomicrobiales</taxon>
        <taxon>Rhodobiaceae</taxon>
        <taxon>Rhodobium</taxon>
    </lineage>
</organism>
<dbReference type="GO" id="GO:0046872">
    <property type="term" value="F:metal ion binding"/>
    <property type="evidence" value="ECO:0007669"/>
    <property type="project" value="InterPro"/>
</dbReference>
<dbReference type="InterPro" id="IPR036163">
    <property type="entry name" value="HMA_dom_sf"/>
</dbReference>
<reference evidence="1 2" key="1">
    <citation type="submission" date="2017-07" db="EMBL/GenBank/DDBJ databases">
        <title>Draft Genome Sequences of Select Purple Nonsulfur Bacteria.</title>
        <authorList>
            <person name="Lasarre B."/>
            <person name="Mckinlay J.B."/>
        </authorList>
    </citation>
    <scope>NUCLEOTIDE SEQUENCE [LARGE SCALE GENOMIC DNA]</scope>
    <source>
        <strain evidence="1 2">DSM 11290</strain>
    </source>
</reference>
<evidence type="ECO:0008006" key="3">
    <source>
        <dbReference type="Google" id="ProtNLM"/>
    </source>
</evidence>
<gene>
    <name evidence="1" type="ORF">CH339_17945</name>
</gene>
<dbReference type="Proteomes" id="UP000249299">
    <property type="component" value="Unassembled WGS sequence"/>
</dbReference>
<sequence>MRADAAKLRDIALAMEDVPGVRSIRTSPQSGSIILGYDGEITDRDTLLAALDGLGCSAEYKTPNRTGPRTVNLGGSSKLIGETVTRTLVSAVVGTVVKSTVEPKVLTLLKLSRIAR</sequence>
<dbReference type="EMBL" id="NPEV01000046">
    <property type="protein sequence ID" value="RAI25500.1"/>
    <property type="molecule type" value="Genomic_DNA"/>
</dbReference>
<comment type="caution">
    <text evidence="1">The sequence shown here is derived from an EMBL/GenBank/DDBJ whole genome shotgun (WGS) entry which is preliminary data.</text>
</comment>
<name>A0A327JGG7_9HYPH</name>